<dbReference type="EMBL" id="RBTL01000030">
    <property type="protein sequence ID" value="RMT74823.1"/>
    <property type="molecule type" value="Genomic_DNA"/>
</dbReference>
<dbReference type="PANTHER" id="PTHR43540">
    <property type="entry name" value="PEROXYUREIDOACRYLATE/UREIDOACRYLATE AMIDOHYDROLASE-RELATED"/>
    <property type="match status" value="1"/>
</dbReference>
<dbReference type="GO" id="GO:0016787">
    <property type="term" value="F:hydrolase activity"/>
    <property type="evidence" value="ECO:0007669"/>
    <property type="project" value="UniProtKB-KW"/>
</dbReference>
<dbReference type="CDD" id="cd00431">
    <property type="entry name" value="cysteine_hydrolases"/>
    <property type="match status" value="1"/>
</dbReference>
<protein>
    <submittedName>
        <fullName evidence="3">Isochorismatase</fullName>
    </submittedName>
</protein>
<feature type="domain" description="Isochorismatase-like" evidence="2">
    <location>
        <begin position="45"/>
        <end position="234"/>
    </location>
</feature>
<proteinExistence type="predicted"/>
<dbReference type="Pfam" id="PF00857">
    <property type="entry name" value="Isochorismatase"/>
    <property type="match status" value="1"/>
</dbReference>
<dbReference type="SUPFAM" id="SSF52499">
    <property type="entry name" value="Isochorismatase-like hydrolases"/>
    <property type="match status" value="1"/>
</dbReference>
<name>A0A3M5NSY8_PSESX</name>
<dbReference type="PANTHER" id="PTHR43540:SF6">
    <property type="entry name" value="ISOCHORISMATASE-LIKE DOMAIN-CONTAINING PROTEIN"/>
    <property type="match status" value="1"/>
</dbReference>
<dbReference type="InterPro" id="IPR050272">
    <property type="entry name" value="Isochorismatase-like_hydrls"/>
</dbReference>
<evidence type="ECO:0000313" key="4">
    <source>
        <dbReference type="Proteomes" id="UP000282636"/>
    </source>
</evidence>
<dbReference type="AlphaFoldDB" id="A0A3M5NSY8"/>
<dbReference type="Proteomes" id="UP000282636">
    <property type="component" value="Unassembled WGS sequence"/>
</dbReference>
<sequence length="242" mass="26856">MFRRALICHMQHDYCLPCPTSLSGITEVKPMSKPLVQWPINPRRTAVIVVDMQKVFCKPAGALYVKNTADIIRPIQTLLDAARAAQMMVVYLRHTVRGDGSDTGRMRDLYPNVDQILARHDPDVEIIDALVPESGDVIIDKLFYSGFHNTDLDTVLRARDVDTIIVCGTVTNVCCETTIRDGVHREYKVIALSDANAAMDYPDVGFGAVSAEEVQRISLTTIAYEFGEVTTTADVIRRIEGA</sequence>
<dbReference type="InterPro" id="IPR000868">
    <property type="entry name" value="Isochorismatase-like_dom"/>
</dbReference>
<comment type="caution">
    <text evidence="3">The sequence shown here is derived from an EMBL/GenBank/DDBJ whole genome shotgun (WGS) entry which is preliminary data.</text>
</comment>
<dbReference type="InterPro" id="IPR036380">
    <property type="entry name" value="Isochorismatase-like_sf"/>
</dbReference>
<evidence type="ECO:0000256" key="1">
    <source>
        <dbReference type="ARBA" id="ARBA00022801"/>
    </source>
</evidence>
<evidence type="ECO:0000313" key="3">
    <source>
        <dbReference type="EMBL" id="RMT74823.1"/>
    </source>
</evidence>
<accession>A0A3M5NSY8</accession>
<keyword evidence="1" id="KW-0378">Hydrolase</keyword>
<evidence type="ECO:0000259" key="2">
    <source>
        <dbReference type="Pfam" id="PF00857"/>
    </source>
</evidence>
<dbReference type="Gene3D" id="3.40.50.850">
    <property type="entry name" value="Isochorismatase-like"/>
    <property type="match status" value="1"/>
</dbReference>
<reference evidence="3 4" key="1">
    <citation type="submission" date="2018-08" db="EMBL/GenBank/DDBJ databases">
        <title>Recombination of ecologically and evolutionarily significant loci maintains genetic cohesion in the Pseudomonas syringae species complex.</title>
        <authorList>
            <person name="Dillon M."/>
            <person name="Thakur S."/>
            <person name="Almeida R.N.D."/>
            <person name="Weir B.S."/>
            <person name="Guttman D.S."/>
        </authorList>
    </citation>
    <scope>NUCLEOTIDE SEQUENCE [LARGE SCALE GENOMIC DNA]</scope>
    <source>
        <strain evidence="3 4">ICMP 3934</strain>
    </source>
</reference>
<gene>
    <name evidence="3" type="ORF">ALP44_00239</name>
</gene>
<organism evidence="3 4">
    <name type="scientific">Pseudomonas syringae pv. theae</name>
    <dbReference type="NCBI Taxonomy" id="103985"/>
    <lineage>
        <taxon>Bacteria</taxon>
        <taxon>Pseudomonadati</taxon>
        <taxon>Pseudomonadota</taxon>
        <taxon>Gammaproteobacteria</taxon>
        <taxon>Pseudomonadales</taxon>
        <taxon>Pseudomonadaceae</taxon>
        <taxon>Pseudomonas</taxon>
        <taxon>Pseudomonas syringae</taxon>
    </lineage>
</organism>